<organism evidence="2 3">
    <name type="scientific">Mycolicibacterium arabiense</name>
    <dbReference type="NCBI Taxonomy" id="1286181"/>
    <lineage>
        <taxon>Bacteria</taxon>
        <taxon>Bacillati</taxon>
        <taxon>Actinomycetota</taxon>
        <taxon>Actinomycetes</taxon>
        <taxon>Mycobacteriales</taxon>
        <taxon>Mycobacteriaceae</taxon>
        <taxon>Mycolicibacterium</taxon>
    </lineage>
</organism>
<feature type="transmembrane region" description="Helical" evidence="1">
    <location>
        <begin position="180"/>
        <end position="204"/>
    </location>
</feature>
<gene>
    <name evidence="2" type="ORF">MARA_21510</name>
</gene>
<keyword evidence="3" id="KW-1185">Reference proteome</keyword>
<reference evidence="2 3" key="1">
    <citation type="journal article" date="2019" name="Emerg. Microbes Infect.">
        <title>Comprehensive subspecies identification of 175 nontuberculous mycobacteria species based on 7547 genomic profiles.</title>
        <authorList>
            <person name="Matsumoto Y."/>
            <person name="Kinjo T."/>
            <person name="Motooka D."/>
            <person name="Nabeya D."/>
            <person name="Jung N."/>
            <person name="Uechi K."/>
            <person name="Horii T."/>
            <person name="Iida T."/>
            <person name="Fujita J."/>
            <person name="Nakamura S."/>
        </authorList>
    </citation>
    <scope>NUCLEOTIDE SEQUENCE [LARGE SCALE GENOMIC DNA]</scope>
    <source>
        <strain evidence="2 3">JCM 18538</strain>
    </source>
</reference>
<evidence type="ECO:0000313" key="2">
    <source>
        <dbReference type="EMBL" id="BBY48683.1"/>
    </source>
</evidence>
<dbReference type="InterPro" id="IPR012666">
    <property type="entry name" value="CbtA_put"/>
</dbReference>
<feature type="transmembrane region" description="Helical" evidence="1">
    <location>
        <begin position="12"/>
        <end position="31"/>
    </location>
</feature>
<feature type="transmembrane region" description="Helical" evidence="1">
    <location>
        <begin position="72"/>
        <end position="95"/>
    </location>
</feature>
<dbReference type="EMBL" id="AP022593">
    <property type="protein sequence ID" value="BBY48683.1"/>
    <property type="molecule type" value="Genomic_DNA"/>
</dbReference>
<dbReference type="KEGG" id="marz:MARA_21510"/>
<keyword evidence="1" id="KW-1133">Transmembrane helix</keyword>
<accession>A0A7I7RW12</accession>
<protein>
    <recommendedName>
        <fullName evidence="4">Cobalt transporter</fullName>
    </recommendedName>
</protein>
<dbReference type="AlphaFoldDB" id="A0A7I7RW12"/>
<feature type="transmembrane region" description="Helical" evidence="1">
    <location>
        <begin position="150"/>
        <end position="173"/>
    </location>
</feature>
<evidence type="ECO:0008006" key="4">
    <source>
        <dbReference type="Google" id="ProtNLM"/>
    </source>
</evidence>
<name>A0A7I7RW12_9MYCO</name>
<sequence>MSLSTTTSAARYLLPGIVAGIVGFAFSRLLIEPLIGQAVEYEAQRAHVEGELLGTGHDHGHELFSRTVQSNVGAAVGITVFAVVMGVLFAVTYAVVRSVVARRGLTIHPAGLALLVAAGMFVAIAAIPGVKYPANPPGVGLDDTAAARTSSFLTIVVVSVVCAGIALAVGLAMSRRWGGWAASVVAVGGYLAVMVGAMILLPAFNEVPEPLAGPDGLVLPGFPGELLAEFRLYSLIAQALMWLTIGVTFGCLTRLTGQPRFTPTTGRASVTVPG</sequence>
<proteinExistence type="predicted"/>
<keyword evidence="1" id="KW-0812">Transmembrane</keyword>
<keyword evidence="1" id="KW-0472">Membrane</keyword>
<dbReference type="RefSeq" id="WP_163918432.1">
    <property type="nucleotide sequence ID" value="NZ_AP022593.1"/>
</dbReference>
<evidence type="ECO:0000313" key="3">
    <source>
        <dbReference type="Proteomes" id="UP000467428"/>
    </source>
</evidence>
<feature type="transmembrane region" description="Helical" evidence="1">
    <location>
        <begin position="232"/>
        <end position="252"/>
    </location>
</feature>
<evidence type="ECO:0000256" key="1">
    <source>
        <dbReference type="SAM" id="Phobius"/>
    </source>
</evidence>
<feature type="transmembrane region" description="Helical" evidence="1">
    <location>
        <begin position="107"/>
        <end position="130"/>
    </location>
</feature>
<dbReference type="Proteomes" id="UP000467428">
    <property type="component" value="Chromosome"/>
</dbReference>
<dbReference type="Pfam" id="PF09490">
    <property type="entry name" value="CbtA"/>
    <property type="match status" value="1"/>
</dbReference>
<geneLocation type="plasmid" evidence="3">
    <name>pjcm18538 dna</name>
</geneLocation>